<organism evidence="1 2">
    <name type="scientific">Desulforudis audaxviator (strain MP104C)</name>
    <dbReference type="NCBI Taxonomy" id="477974"/>
    <lineage>
        <taxon>Bacteria</taxon>
        <taxon>Bacillati</taxon>
        <taxon>Bacillota</taxon>
        <taxon>Clostridia</taxon>
        <taxon>Thermoanaerobacterales</taxon>
        <taxon>Candidatus Desulforudaceae</taxon>
        <taxon>Candidatus Desulforudis</taxon>
    </lineage>
</organism>
<keyword evidence="2" id="KW-1185">Reference proteome</keyword>
<evidence type="ECO:0000313" key="2">
    <source>
        <dbReference type="Proteomes" id="UP000008544"/>
    </source>
</evidence>
<gene>
    <name evidence="1" type="ordered locus">Daud_2006</name>
</gene>
<name>B1I660_DESAP</name>
<protein>
    <submittedName>
        <fullName evidence="1">Uncharacterized protein</fullName>
    </submittedName>
</protein>
<evidence type="ECO:0000313" key="1">
    <source>
        <dbReference type="EMBL" id="ACA60497.1"/>
    </source>
</evidence>
<reference evidence="2" key="1">
    <citation type="submission" date="2007-10" db="EMBL/GenBank/DDBJ databases">
        <title>Complete sequence of chromosome of Desulforudis audaxviator MP104C.</title>
        <authorList>
            <person name="Copeland A."/>
            <person name="Lucas S."/>
            <person name="Lapidus A."/>
            <person name="Barry K."/>
            <person name="Glavina del Rio T."/>
            <person name="Dalin E."/>
            <person name="Tice H."/>
            <person name="Bruce D."/>
            <person name="Pitluck S."/>
            <person name="Lowry S.R."/>
            <person name="Larimer F."/>
            <person name="Land M.L."/>
            <person name="Hauser L."/>
            <person name="Kyrpides N."/>
            <person name="Ivanova N.N."/>
            <person name="Richardson P."/>
        </authorList>
    </citation>
    <scope>NUCLEOTIDE SEQUENCE [LARGE SCALE GENOMIC DNA]</scope>
    <source>
        <strain evidence="2">MP104C</strain>
    </source>
</reference>
<dbReference type="STRING" id="477974.Daud_2006"/>
<dbReference type="EMBL" id="CP000860">
    <property type="protein sequence ID" value="ACA60497.1"/>
    <property type="molecule type" value="Genomic_DNA"/>
</dbReference>
<proteinExistence type="predicted"/>
<dbReference type="AlphaFoldDB" id="B1I660"/>
<dbReference type="OrthoDB" id="2087717at2"/>
<dbReference type="Proteomes" id="UP000008544">
    <property type="component" value="Chromosome"/>
</dbReference>
<dbReference type="KEGG" id="dau:Daud_2006"/>
<dbReference type="RefSeq" id="WP_012303072.1">
    <property type="nucleotide sequence ID" value="NC_010424.1"/>
</dbReference>
<dbReference type="HOGENOM" id="CLU_1783727_0_0_9"/>
<reference evidence="1 2" key="2">
    <citation type="journal article" date="2008" name="Science">
        <title>Environmental genomics reveals a single-species ecosystem deep within Earth.</title>
        <authorList>
            <person name="Chivian D."/>
            <person name="Brodie E.L."/>
            <person name="Alm E.J."/>
            <person name="Culley D.E."/>
            <person name="Dehal P.S."/>
            <person name="Desantis T.Z."/>
            <person name="Gihring T.M."/>
            <person name="Lapidus A."/>
            <person name="Lin L.H."/>
            <person name="Lowry S.R."/>
            <person name="Moser D.P."/>
            <person name="Richardson P.M."/>
            <person name="Southam G."/>
            <person name="Wanger G."/>
            <person name="Pratt L.M."/>
            <person name="Andersen G.L."/>
            <person name="Hazen T.C."/>
            <person name="Brockman F.J."/>
            <person name="Arkin A.P."/>
            <person name="Onstott T.C."/>
        </authorList>
    </citation>
    <scope>NUCLEOTIDE SEQUENCE [LARGE SCALE GENOMIC DNA]</scope>
    <source>
        <strain evidence="1 2">MP104C</strain>
    </source>
</reference>
<sequence>MKVSVSPETLKHLADQLSLIEQDLKAVKVQLRNLYAAEGGKEILVQTIRAVAPLAEVVRAGGTVTPLELSWFCRKYGKHPKGAAGYFTGAKPSMRSGEGGQRMITEHGLSRVRQLELEYGEDWLDRIPLDLVSNPDVDAEAEIYL</sequence>
<accession>B1I660</accession>
<dbReference type="eggNOG" id="ENOG502ZUQV">
    <property type="taxonomic scope" value="Bacteria"/>
</dbReference>